<evidence type="ECO:0000256" key="2">
    <source>
        <dbReference type="SAM" id="MobiDB-lite"/>
    </source>
</evidence>
<reference evidence="4" key="2">
    <citation type="journal article" date="2020" name="Nat. Commun.">
        <title>Large-scale genome sequencing of mycorrhizal fungi provides insights into the early evolution of symbiotic traits.</title>
        <authorList>
            <person name="Miyauchi S."/>
            <person name="Kiss E."/>
            <person name="Kuo A."/>
            <person name="Drula E."/>
            <person name="Kohler A."/>
            <person name="Sanchez-Garcia M."/>
            <person name="Morin E."/>
            <person name="Andreopoulos B."/>
            <person name="Barry K.W."/>
            <person name="Bonito G."/>
            <person name="Buee M."/>
            <person name="Carver A."/>
            <person name="Chen C."/>
            <person name="Cichocki N."/>
            <person name="Clum A."/>
            <person name="Culley D."/>
            <person name="Crous P.W."/>
            <person name="Fauchery L."/>
            <person name="Girlanda M."/>
            <person name="Hayes R.D."/>
            <person name="Keri Z."/>
            <person name="LaButti K."/>
            <person name="Lipzen A."/>
            <person name="Lombard V."/>
            <person name="Magnuson J."/>
            <person name="Maillard F."/>
            <person name="Murat C."/>
            <person name="Nolan M."/>
            <person name="Ohm R.A."/>
            <person name="Pangilinan J."/>
            <person name="Pereira M.F."/>
            <person name="Perotto S."/>
            <person name="Peter M."/>
            <person name="Pfister S."/>
            <person name="Riley R."/>
            <person name="Sitrit Y."/>
            <person name="Stielow J.B."/>
            <person name="Szollosi G."/>
            <person name="Zifcakova L."/>
            <person name="Stursova M."/>
            <person name="Spatafora J.W."/>
            <person name="Tedersoo L."/>
            <person name="Vaario L.M."/>
            <person name="Yamada A."/>
            <person name="Yan M."/>
            <person name="Wang P."/>
            <person name="Xu J."/>
            <person name="Bruns T."/>
            <person name="Baldrian P."/>
            <person name="Vilgalys R."/>
            <person name="Dunand C."/>
            <person name="Henrissat B."/>
            <person name="Grigoriev I.V."/>
            <person name="Hibbett D."/>
            <person name="Nagy L.G."/>
            <person name="Martin F.M."/>
        </authorList>
    </citation>
    <scope>NUCLEOTIDE SEQUENCE</scope>
    <source>
        <strain evidence="4">Prilba</strain>
    </source>
</reference>
<feature type="domain" description="C2H2-type" evidence="3">
    <location>
        <begin position="496"/>
        <end position="523"/>
    </location>
</feature>
<dbReference type="Pfam" id="PF25550">
    <property type="entry name" value="DUF7928"/>
    <property type="match status" value="1"/>
</dbReference>
<accession>A0A9P5JYQ5</accession>
<sequence length="565" mass="60672">MSTYPLPMLYKRTRDALPLHTEHSVCVYSMDGANFNAYPSPIFGDFTSVLPDLEATIAIQICDDIYVQQCIELTPWPRNEVDLDPGYGVRIVDRPQELIKSLHYHQAAFIRTDKSLVIWGYNEEATLHFLTEIFSRIQNKSGMAIPTTTPLAGLPGDTPNDGADLMLLRNLSLSYLDELSFMPSSYPPEPSFPELLPSLGTDPGLSSVYPSWQEGSLGLALQSAPSPSGDATFASFTDSPMTADLESIPQSHTPFVFGSDEEETGSIFSFDLSTSTSDGGASPALSSSQIPVAHTPPISGQQARSSSSFRRHSIVETSAPVISQKTTTHYVPQPIIKVNGGDGGDAATGNADVDLRTMSNVRMLKRSRSAIATTGSAPACLTVPLPDVEQHVQPYQSRKFLAIAPAPPLASRTPSPTPSAPSTSTSTSTLAPRVRVPAPAFPSSPSPSPSSSPSPFTPAAPEPAPAGRPRRTTRRRGGGGGTRTRAAAAAGRARRYPCEYCPKTFSRLQDQQRHSTTSCDASPHRETVSCPECGAILSRLDAAQRHWRGHENPSCEPPEWVSGRS</sequence>
<name>A0A9P5JYQ5_9AGAM</name>
<comment type="caution">
    <text evidence="4">The sequence shown here is derived from an EMBL/GenBank/DDBJ whole genome shotgun (WGS) entry which is preliminary data.</text>
</comment>
<dbReference type="InterPro" id="IPR013087">
    <property type="entry name" value="Znf_C2H2_type"/>
</dbReference>
<feature type="compositionally biased region" description="Low complexity" evidence="2">
    <location>
        <begin position="409"/>
        <end position="438"/>
    </location>
</feature>
<proteinExistence type="predicted"/>
<keyword evidence="5" id="KW-1185">Reference proteome</keyword>
<dbReference type="PROSITE" id="PS00028">
    <property type="entry name" value="ZINC_FINGER_C2H2_1"/>
    <property type="match status" value="1"/>
</dbReference>
<feature type="compositionally biased region" description="Basic residues" evidence="2">
    <location>
        <begin position="468"/>
        <end position="477"/>
    </location>
</feature>
<evidence type="ECO:0000256" key="1">
    <source>
        <dbReference type="PROSITE-ProRule" id="PRU00042"/>
    </source>
</evidence>
<dbReference type="SUPFAM" id="SSF57667">
    <property type="entry name" value="beta-beta-alpha zinc fingers"/>
    <property type="match status" value="1"/>
</dbReference>
<dbReference type="Pfam" id="PF00096">
    <property type="entry name" value="zf-C2H2"/>
    <property type="match status" value="1"/>
</dbReference>
<dbReference type="InterPro" id="IPR057688">
    <property type="entry name" value="DUF7928"/>
</dbReference>
<feature type="region of interest" description="Disordered" evidence="2">
    <location>
        <begin position="407"/>
        <end position="493"/>
    </location>
</feature>
<dbReference type="AlphaFoldDB" id="A0A9P5JYQ5"/>
<keyword evidence="1" id="KW-0862">Zinc</keyword>
<reference evidence="4" key="1">
    <citation type="submission" date="2019-10" db="EMBL/GenBank/DDBJ databases">
        <authorList>
            <consortium name="DOE Joint Genome Institute"/>
            <person name="Kuo A."/>
            <person name="Miyauchi S."/>
            <person name="Kiss E."/>
            <person name="Drula E."/>
            <person name="Kohler A."/>
            <person name="Sanchez-Garcia M."/>
            <person name="Andreopoulos B."/>
            <person name="Barry K.W."/>
            <person name="Bonito G."/>
            <person name="Buee M."/>
            <person name="Carver A."/>
            <person name="Chen C."/>
            <person name="Cichocki N."/>
            <person name="Clum A."/>
            <person name="Culley D."/>
            <person name="Crous P.W."/>
            <person name="Fauchery L."/>
            <person name="Girlanda M."/>
            <person name="Hayes R."/>
            <person name="Keri Z."/>
            <person name="LaButti K."/>
            <person name="Lipzen A."/>
            <person name="Lombard V."/>
            <person name="Magnuson J."/>
            <person name="Maillard F."/>
            <person name="Morin E."/>
            <person name="Murat C."/>
            <person name="Nolan M."/>
            <person name="Ohm R."/>
            <person name="Pangilinan J."/>
            <person name="Pereira M."/>
            <person name="Perotto S."/>
            <person name="Peter M."/>
            <person name="Riley R."/>
            <person name="Sitrit Y."/>
            <person name="Stielow B."/>
            <person name="Szollosi G."/>
            <person name="Zifcakova L."/>
            <person name="Stursova M."/>
            <person name="Spatafora J.W."/>
            <person name="Tedersoo L."/>
            <person name="Vaario L.-M."/>
            <person name="Yamada A."/>
            <person name="Yan M."/>
            <person name="Wang P."/>
            <person name="Xu J."/>
            <person name="Bruns T."/>
            <person name="Baldrian P."/>
            <person name="Vilgalys R."/>
            <person name="Henrissat B."/>
            <person name="Grigoriev I.V."/>
            <person name="Hibbett D."/>
            <person name="Nagy L.G."/>
            <person name="Martin F.M."/>
        </authorList>
    </citation>
    <scope>NUCLEOTIDE SEQUENCE</scope>
    <source>
        <strain evidence="4">Prilba</strain>
    </source>
</reference>
<dbReference type="Gene3D" id="3.30.160.60">
    <property type="entry name" value="Classic Zinc Finger"/>
    <property type="match status" value="1"/>
</dbReference>
<dbReference type="InterPro" id="IPR036236">
    <property type="entry name" value="Znf_C2H2_sf"/>
</dbReference>
<dbReference type="EMBL" id="WHVB01000024">
    <property type="protein sequence ID" value="KAF8470925.1"/>
    <property type="molecule type" value="Genomic_DNA"/>
</dbReference>
<feature type="compositionally biased region" description="Pro residues" evidence="2">
    <location>
        <begin position="439"/>
        <end position="466"/>
    </location>
</feature>
<organism evidence="4 5">
    <name type="scientific">Russula ochroleuca</name>
    <dbReference type="NCBI Taxonomy" id="152965"/>
    <lineage>
        <taxon>Eukaryota</taxon>
        <taxon>Fungi</taxon>
        <taxon>Dikarya</taxon>
        <taxon>Basidiomycota</taxon>
        <taxon>Agaricomycotina</taxon>
        <taxon>Agaricomycetes</taxon>
        <taxon>Russulales</taxon>
        <taxon>Russulaceae</taxon>
        <taxon>Russula</taxon>
    </lineage>
</organism>
<dbReference type="OrthoDB" id="654211at2759"/>
<gene>
    <name evidence="4" type="ORF">DFH94DRAFT_204748</name>
</gene>
<feature type="compositionally biased region" description="Polar residues" evidence="2">
    <location>
        <begin position="272"/>
        <end position="290"/>
    </location>
</feature>
<protein>
    <recommendedName>
        <fullName evidence="3">C2H2-type domain-containing protein</fullName>
    </recommendedName>
</protein>
<feature type="region of interest" description="Disordered" evidence="2">
    <location>
        <begin position="272"/>
        <end position="312"/>
    </location>
</feature>
<dbReference type="Proteomes" id="UP000759537">
    <property type="component" value="Unassembled WGS sequence"/>
</dbReference>
<evidence type="ECO:0000313" key="5">
    <source>
        <dbReference type="Proteomes" id="UP000759537"/>
    </source>
</evidence>
<feature type="compositionally biased region" description="Polar residues" evidence="2">
    <location>
        <begin position="298"/>
        <end position="308"/>
    </location>
</feature>
<feature type="compositionally biased region" description="Polar residues" evidence="2">
    <location>
        <begin position="507"/>
        <end position="520"/>
    </location>
</feature>
<keyword evidence="1" id="KW-0479">Metal-binding</keyword>
<evidence type="ECO:0000259" key="3">
    <source>
        <dbReference type="PROSITE" id="PS50157"/>
    </source>
</evidence>
<evidence type="ECO:0000313" key="4">
    <source>
        <dbReference type="EMBL" id="KAF8470925.1"/>
    </source>
</evidence>
<dbReference type="PROSITE" id="PS50157">
    <property type="entry name" value="ZINC_FINGER_C2H2_2"/>
    <property type="match status" value="1"/>
</dbReference>
<keyword evidence="1" id="KW-0863">Zinc-finger</keyword>
<feature type="region of interest" description="Disordered" evidence="2">
    <location>
        <begin position="507"/>
        <end position="527"/>
    </location>
</feature>
<dbReference type="GO" id="GO:0008270">
    <property type="term" value="F:zinc ion binding"/>
    <property type="evidence" value="ECO:0007669"/>
    <property type="project" value="UniProtKB-KW"/>
</dbReference>